<gene>
    <name evidence="4" type="ORF">PT974_05319</name>
</gene>
<accession>A0ABR0SIC7</accession>
<dbReference type="EMBL" id="JAVFKD010000012">
    <property type="protein sequence ID" value="KAK5991929.1"/>
    <property type="molecule type" value="Genomic_DNA"/>
</dbReference>
<evidence type="ECO:0000313" key="5">
    <source>
        <dbReference type="Proteomes" id="UP001338125"/>
    </source>
</evidence>
<keyword evidence="5" id="KW-1185">Reference proteome</keyword>
<dbReference type="PRINTS" id="PR00412">
    <property type="entry name" value="EPOXHYDRLASE"/>
</dbReference>
<protein>
    <submittedName>
        <fullName evidence="4">Bifunctional epoxide hydrolase 2-like protein</fullName>
    </submittedName>
</protein>
<evidence type="ECO:0000313" key="4">
    <source>
        <dbReference type="EMBL" id="KAK5991929.1"/>
    </source>
</evidence>
<dbReference type="Pfam" id="PF00561">
    <property type="entry name" value="Abhydrolase_1"/>
    <property type="match status" value="1"/>
</dbReference>
<dbReference type="PANTHER" id="PTHR43329">
    <property type="entry name" value="EPOXIDE HYDROLASE"/>
    <property type="match status" value="1"/>
</dbReference>
<evidence type="ECO:0000259" key="3">
    <source>
        <dbReference type="Pfam" id="PF00561"/>
    </source>
</evidence>
<dbReference type="InterPro" id="IPR000639">
    <property type="entry name" value="Epox_hydrolase-like"/>
</dbReference>
<proteinExistence type="inferred from homology"/>
<feature type="domain" description="AB hydrolase-1" evidence="3">
    <location>
        <begin position="28"/>
        <end position="324"/>
    </location>
</feature>
<dbReference type="Gene3D" id="3.40.50.1820">
    <property type="entry name" value="alpha/beta hydrolase"/>
    <property type="match status" value="1"/>
</dbReference>
<dbReference type="Proteomes" id="UP001338125">
    <property type="component" value="Unassembled WGS sequence"/>
</dbReference>
<dbReference type="SUPFAM" id="SSF53474">
    <property type="entry name" value="alpha/beta-Hydrolases"/>
    <property type="match status" value="1"/>
</dbReference>
<evidence type="ECO:0000256" key="1">
    <source>
        <dbReference type="ARBA" id="ARBA00022801"/>
    </source>
</evidence>
<comment type="similarity">
    <text evidence="2">Belongs to the AB hydrolase superfamily. Epoxide hydrolase family.</text>
</comment>
<keyword evidence="1" id="KW-0378">Hydrolase</keyword>
<comment type="caution">
    <text evidence="4">The sequence shown here is derived from an EMBL/GenBank/DDBJ whole genome shotgun (WGS) entry which is preliminary data.</text>
</comment>
<name>A0ABR0SIC7_9HYPO</name>
<organism evidence="4 5">
    <name type="scientific">Cladobotryum mycophilum</name>
    <dbReference type="NCBI Taxonomy" id="491253"/>
    <lineage>
        <taxon>Eukaryota</taxon>
        <taxon>Fungi</taxon>
        <taxon>Dikarya</taxon>
        <taxon>Ascomycota</taxon>
        <taxon>Pezizomycotina</taxon>
        <taxon>Sordariomycetes</taxon>
        <taxon>Hypocreomycetidae</taxon>
        <taxon>Hypocreales</taxon>
        <taxon>Hypocreaceae</taxon>
        <taxon>Cladobotryum</taxon>
    </lineage>
</organism>
<dbReference type="InterPro" id="IPR029058">
    <property type="entry name" value="AB_hydrolase_fold"/>
</dbReference>
<sequence>MSVFEEHEVTYGDDKKIFYLAAGPSAGPLIIFMHGWPGIGKTWHDQLIPFASLGFRVVAPDMPGYGQSTARKVSSDYAQENIVQGMLAVLADTKREEAIWVGHDWGCGTLWTLANTHPHVCRAVAGLCVPSHSLEFGLEELLKTVSRDVYPKAEYPYGQWSYQAFYEQDLEKVTNWMDSDAHGFLKAVMQNRDPAAWGKPAFSSNVVKDNGWFEGIPQPPSVSDTPDGTNCIDEETFKELIAAMKKNGFFSANSWYLNHKANREYNLKHTKNNGRLEMPVLFIHGKFDVVCDTSVGLADQMRKNCTNLTETTIDSGHWVLSEKPAETNAALARWIVEEVADWWPGYWKNGFVKRRA</sequence>
<dbReference type="InterPro" id="IPR000073">
    <property type="entry name" value="AB_hydrolase_1"/>
</dbReference>
<reference evidence="4 5" key="1">
    <citation type="submission" date="2024-01" db="EMBL/GenBank/DDBJ databases">
        <title>Complete genome of Cladobotryum mycophilum ATHUM6906.</title>
        <authorList>
            <person name="Christinaki A.C."/>
            <person name="Myridakis A.I."/>
            <person name="Kouvelis V.N."/>
        </authorList>
    </citation>
    <scope>NUCLEOTIDE SEQUENCE [LARGE SCALE GENOMIC DNA]</scope>
    <source>
        <strain evidence="4 5">ATHUM6906</strain>
    </source>
</reference>
<evidence type="ECO:0000256" key="2">
    <source>
        <dbReference type="ARBA" id="ARBA00038334"/>
    </source>
</evidence>